<dbReference type="Proteomes" id="UP000318585">
    <property type="component" value="Unassembled WGS sequence"/>
</dbReference>
<dbReference type="RefSeq" id="WP_144071317.1">
    <property type="nucleotide sequence ID" value="NZ_VJZR01000004.1"/>
</dbReference>
<dbReference type="EMBL" id="VJZR01000004">
    <property type="protein sequence ID" value="TRX21707.1"/>
    <property type="molecule type" value="Genomic_DNA"/>
</dbReference>
<organism evidence="3 4">
    <name type="scientific">Flavobacterium franklandianum</name>
    <dbReference type="NCBI Taxonomy" id="2594430"/>
    <lineage>
        <taxon>Bacteria</taxon>
        <taxon>Pseudomonadati</taxon>
        <taxon>Bacteroidota</taxon>
        <taxon>Flavobacteriia</taxon>
        <taxon>Flavobacteriales</taxon>
        <taxon>Flavobacteriaceae</taxon>
        <taxon>Flavobacterium</taxon>
    </lineage>
</organism>
<feature type="chain" id="PRO_5021893372" description="Big-1 domain-containing protein" evidence="2">
    <location>
        <begin position="24"/>
        <end position="185"/>
    </location>
</feature>
<protein>
    <recommendedName>
        <fullName evidence="5">Big-1 domain-containing protein</fullName>
    </recommendedName>
</protein>
<keyword evidence="1" id="KW-0472">Membrane</keyword>
<evidence type="ECO:0000256" key="2">
    <source>
        <dbReference type="SAM" id="SignalP"/>
    </source>
</evidence>
<accession>A0A553CMN9</accession>
<evidence type="ECO:0000313" key="3">
    <source>
        <dbReference type="EMBL" id="TRX21707.1"/>
    </source>
</evidence>
<proteinExistence type="predicted"/>
<keyword evidence="1" id="KW-1133">Transmembrane helix</keyword>
<feature type="signal peptide" evidence="2">
    <location>
        <begin position="1"/>
        <end position="23"/>
    </location>
</feature>
<keyword evidence="1" id="KW-0812">Transmembrane</keyword>
<keyword evidence="4" id="KW-1185">Reference proteome</keyword>
<reference evidence="3 4" key="1">
    <citation type="submission" date="2019-07" db="EMBL/GenBank/DDBJ databases">
        <title>Novel species of Flavobacterium.</title>
        <authorList>
            <person name="Liu Q."/>
            <person name="Xin Y.-H."/>
        </authorList>
    </citation>
    <scope>NUCLEOTIDE SEQUENCE [LARGE SCALE GENOMIC DNA]</scope>
    <source>
        <strain evidence="3 4">LB3P56</strain>
    </source>
</reference>
<keyword evidence="2" id="KW-0732">Signal</keyword>
<dbReference type="AlphaFoldDB" id="A0A553CMN9"/>
<evidence type="ECO:0008006" key="5">
    <source>
        <dbReference type="Google" id="ProtNLM"/>
    </source>
</evidence>
<sequence>MKKHTYFLISCLVILFSITTSYAQDKEAKITLTFKKIDSVNVCKAFVTSEGQPVIEVPVNLSVKRLFAKLPIGDAIATDSTGVATFEFPNDIPSKNGKLTLFASIVDDENYMNSETSGEVNWGTVVVTDNSNIDERSFSAGRDRAPIYFITISLLILGLIWGTLLFAVLQVFKIKKLGKIQEIKE</sequence>
<dbReference type="OrthoDB" id="1354041at2"/>
<name>A0A553CMN9_9FLAO</name>
<gene>
    <name evidence="3" type="ORF">FNW17_07500</name>
</gene>
<feature type="transmembrane region" description="Helical" evidence="1">
    <location>
        <begin position="147"/>
        <end position="169"/>
    </location>
</feature>
<comment type="caution">
    <text evidence="3">The sequence shown here is derived from an EMBL/GenBank/DDBJ whole genome shotgun (WGS) entry which is preliminary data.</text>
</comment>
<evidence type="ECO:0000313" key="4">
    <source>
        <dbReference type="Proteomes" id="UP000318585"/>
    </source>
</evidence>
<evidence type="ECO:0000256" key="1">
    <source>
        <dbReference type="SAM" id="Phobius"/>
    </source>
</evidence>